<keyword evidence="2" id="KW-1003">Cell membrane</keyword>
<evidence type="ECO:0000313" key="11">
    <source>
        <dbReference type="Proteomes" id="UP000766246"/>
    </source>
</evidence>
<comment type="similarity">
    <text evidence="7">Belongs to the ThrE exporter (TC 2.A.79) family.</text>
</comment>
<dbReference type="GO" id="GO:0005886">
    <property type="term" value="C:plasma membrane"/>
    <property type="evidence" value="ECO:0007669"/>
    <property type="project" value="UniProtKB-SubCell"/>
</dbReference>
<dbReference type="Pfam" id="PF12821">
    <property type="entry name" value="ThrE_2"/>
    <property type="match status" value="1"/>
</dbReference>
<feature type="transmembrane region" description="Helical" evidence="8">
    <location>
        <begin position="6"/>
        <end position="23"/>
    </location>
</feature>
<evidence type="ECO:0000256" key="7">
    <source>
        <dbReference type="ARBA" id="ARBA00034125"/>
    </source>
</evidence>
<dbReference type="InterPro" id="IPR024528">
    <property type="entry name" value="ThrE_2"/>
</dbReference>
<name>A0A927YR83_9FIRM</name>
<evidence type="ECO:0000256" key="1">
    <source>
        <dbReference type="ARBA" id="ARBA00004651"/>
    </source>
</evidence>
<organism evidence="10 11">
    <name type="scientific">Pseudobutyrivibrio ruminis</name>
    <dbReference type="NCBI Taxonomy" id="46206"/>
    <lineage>
        <taxon>Bacteria</taxon>
        <taxon>Bacillati</taxon>
        <taxon>Bacillota</taxon>
        <taxon>Clostridia</taxon>
        <taxon>Lachnospirales</taxon>
        <taxon>Lachnospiraceae</taxon>
        <taxon>Pseudobutyrivibrio</taxon>
    </lineage>
</organism>
<keyword evidence="3" id="KW-0997">Cell inner membrane</keyword>
<evidence type="ECO:0000256" key="3">
    <source>
        <dbReference type="ARBA" id="ARBA00022519"/>
    </source>
</evidence>
<evidence type="ECO:0000256" key="6">
    <source>
        <dbReference type="ARBA" id="ARBA00023136"/>
    </source>
</evidence>
<dbReference type="AlphaFoldDB" id="A0A927YR83"/>
<evidence type="ECO:0000313" key="10">
    <source>
        <dbReference type="EMBL" id="MBE5920238.1"/>
    </source>
</evidence>
<keyword evidence="6 8" id="KW-0472">Membrane</keyword>
<feature type="domain" description="Threonine/Serine exporter ThrE" evidence="9">
    <location>
        <begin position="8"/>
        <end position="133"/>
    </location>
</feature>
<evidence type="ECO:0000256" key="4">
    <source>
        <dbReference type="ARBA" id="ARBA00022692"/>
    </source>
</evidence>
<feature type="transmembrane region" description="Helical" evidence="8">
    <location>
        <begin position="112"/>
        <end position="136"/>
    </location>
</feature>
<dbReference type="GO" id="GO:0015744">
    <property type="term" value="P:succinate transport"/>
    <property type="evidence" value="ECO:0007669"/>
    <property type="project" value="TreeGrafter"/>
</dbReference>
<keyword evidence="4 8" id="KW-0812">Transmembrane</keyword>
<dbReference type="PANTHER" id="PTHR34390">
    <property type="entry name" value="UPF0442 PROTEIN YJJB-RELATED"/>
    <property type="match status" value="1"/>
</dbReference>
<evidence type="ECO:0000256" key="8">
    <source>
        <dbReference type="SAM" id="Phobius"/>
    </source>
</evidence>
<dbReference type="InterPro" id="IPR050539">
    <property type="entry name" value="ThrE_Dicarb/AminoAcid_Exp"/>
</dbReference>
<dbReference type="Proteomes" id="UP000766246">
    <property type="component" value="Unassembled WGS sequence"/>
</dbReference>
<dbReference type="PANTHER" id="PTHR34390:SF1">
    <property type="entry name" value="SUCCINATE TRANSPORTER SUBUNIT YJJB-RELATED"/>
    <property type="match status" value="1"/>
</dbReference>
<comment type="subcellular location">
    <subcellularLocation>
        <location evidence="1">Cell membrane</location>
        <topology evidence="1">Multi-pass membrane protein</topology>
    </subcellularLocation>
</comment>
<evidence type="ECO:0000259" key="9">
    <source>
        <dbReference type="Pfam" id="PF12821"/>
    </source>
</evidence>
<evidence type="ECO:0000256" key="5">
    <source>
        <dbReference type="ARBA" id="ARBA00022989"/>
    </source>
</evidence>
<dbReference type="EMBL" id="SVER01000027">
    <property type="protein sequence ID" value="MBE5920238.1"/>
    <property type="molecule type" value="Genomic_DNA"/>
</dbReference>
<comment type="caution">
    <text evidence="10">The sequence shown here is derived from an EMBL/GenBank/DDBJ whole genome shotgun (WGS) entry which is preliminary data.</text>
</comment>
<evidence type="ECO:0000256" key="2">
    <source>
        <dbReference type="ARBA" id="ARBA00022475"/>
    </source>
</evidence>
<feature type="transmembrane region" description="Helical" evidence="8">
    <location>
        <begin position="80"/>
        <end position="100"/>
    </location>
</feature>
<keyword evidence="5 8" id="KW-1133">Transmembrane helix</keyword>
<sequence length="152" mass="16323">MILEYIAQFIVAMIATLCFAIVFSAPKSELIHCGLSGAIGWIFYIIISAALSAPTLGNVVGSFLLTTFSRALAAKRKNPVTVYLISGIFPLVPGAGIYYTSYYLITNNMETFASYGLSTLKTAGAIVMGIILGMAFPQSWFNTVFAPSCHKS</sequence>
<gene>
    <name evidence="10" type="ORF">E7272_10395</name>
</gene>
<protein>
    <submittedName>
        <fullName evidence="10">Threonine/serine exporter</fullName>
    </submittedName>
</protein>
<proteinExistence type="inferred from homology"/>
<feature type="transmembrane region" description="Helical" evidence="8">
    <location>
        <begin position="30"/>
        <end position="50"/>
    </location>
</feature>
<accession>A0A927YR83</accession>
<reference evidence="10" key="1">
    <citation type="submission" date="2019-04" db="EMBL/GenBank/DDBJ databases">
        <title>Evolution of Biomass-Degrading Anaerobic Consortia Revealed by Metagenomics.</title>
        <authorList>
            <person name="Peng X."/>
        </authorList>
    </citation>
    <scope>NUCLEOTIDE SEQUENCE</scope>
    <source>
        <strain evidence="10">SIG311</strain>
    </source>
</reference>